<dbReference type="STRING" id="983920.Y88_0480"/>
<dbReference type="PANTHER" id="PTHR30363:SF4">
    <property type="entry name" value="GLYCEROL-3-PHOSPHATE REGULON REPRESSOR"/>
    <property type="match status" value="1"/>
</dbReference>
<dbReference type="InterPro" id="IPR037171">
    <property type="entry name" value="NagB/RpiA_transferase-like"/>
</dbReference>
<dbReference type="SMART" id="SM00420">
    <property type="entry name" value="HTH_DEOR"/>
    <property type="match status" value="1"/>
</dbReference>
<evidence type="ECO:0000256" key="2">
    <source>
        <dbReference type="ARBA" id="ARBA00023015"/>
    </source>
</evidence>
<comment type="caution">
    <text evidence="6">The sequence shown here is derived from an EMBL/GenBank/DDBJ whole genome shotgun (WGS) entry which is preliminary data.</text>
</comment>
<evidence type="ECO:0000259" key="5">
    <source>
        <dbReference type="PROSITE" id="PS51000"/>
    </source>
</evidence>
<dbReference type="OrthoDB" id="9814815at2"/>
<dbReference type="InParanoid" id="F1ZAG7"/>
<accession>F1ZAG7</accession>
<feature type="domain" description="HTH deoR-type" evidence="5">
    <location>
        <begin position="7"/>
        <end position="62"/>
    </location>
</feature>
<keyword evidence="1" id="KW-0678">Repressor</keyword>
<dbReference type="PANTHER" id="PTHR30363">
    <property type="entry name" value="HTH-TYPE TRANSCRIPTIONAL REGULATOR SRLR-RELATED"/>
    <property type="match status" value="1"/>
</dbReference>
<dbReference type="InterPro" id="IPR014036">
    <property type="entry name" value="DeoR-like_C"/>
</dbReference>
<dbReference type="Proteomes" id="UP000004728">
    <property type="component" value="Unassembled WGS sequence"/>
</dbReference>
<dbReference type="GO" id="GO:0003700">
    <property type="term" value="F:DNA-binding transcription factor activity"/>
    <property type="evidence" value="ECO:0007669"/>
    <property type="project" value="InterPro"/>
</dbReference>
<sequence>MADRRGASSRRSEILACVRRDGEVDVAALAAELEVTPQTIRRDLNHLADRGLIARVHGGASLGSGIANARYEERRGMAAAAKTRIGAAAAALVPEGASLFINIGTTTEAVARHLVHHDKLMVVSNNLNVVDCLAGRKEIDVVAVGGHVRAGDRAVIGALADQFIDNFRVDLALIGTSGISEDGDLLDFDADEVLVARRIIRQARKVILVADSSKIGRPAPIRIAGIDVIDHFVTDRITSEPLRAALATHGVAVTETD</sequence>
<dbReference type="InterPro" id="IPR001034">
    <property type="entry name" value="DeoR_HTH"/>
</dbReference>
<gene>
    <name evidence="6" type="ORF">Y88_0480</name>
</gene>
<dbReference type="eggNOG" id="COG1349">
    <property type="taxonomic scope" value="Bacteria"/>
</dbReference>
<reference evidence="6 7" key="1">
    <citation type="journal article" date="2012" name="J. Bacteriol.">
        <title>Draft Genome Sequence of Novosphingobium nitrogenifigens Y88T.</title>
        <authorList>
            <person name="Strabala T.J."/>
            <person name="Macdonald L."/>
            <person name="Liu V."/>
            <person name="Smit A.M."/>
        </authorList>
    </citation>
    <scope>NUCLEOTIDE SEQUENCE [LARGE SCALE GENOMIC DNA]</scope>
    <source>
        <strain evidence="6 7">DSM 19370</strain>
    </source>
</reference>
<proteinExistence type="predicted"/>
<dbReference type="PRINTS" id="PR00037">
    <property type="entry name" value="HTHLACR"/>
</dbReference>
<dbReference type="HOGENOM" id="CLU_060699_0_0_5"/>
<dbReference type="SUPFAM" id="SSF46785">
    <property type="entry name" value="Winged helix' DNA-binding domain"/>
    <property type="match status" value="1"/>
</dbReference>
<organism evidence="6 7">
    <name type="scientific">Novosphingobium nitrogenifigens DSM 19370</name>
    <dbReference type="NCBI Taxonomy" id="983920"/>
    <lineage>
        <taxon>Bacteria</taxon>
        <taxon>Pseudomonadati</taxon>
        <taxon>Pseudomonadota</taxon>
        <taxon>Alphaproteobacteria</taxon>
        <taxon>Sphingomonadales</taxon>
        <taxon>Sphingomonadaceae</taxon>
        <taxon>Novosphingobium</taxon>
    </lineage>
</organism>
<keyword evidence="3" id="KW-0238">DNA-binding</keyword>
<dbReference type="Gene3D" id="3.40.50.1360">
    <property type="match status" value="1"/>
</dbReference>
<dbReference type="Pfam" id="PF08220">
    <property type="entry name" value="HTH_DeoR"/>
    <property type="match status" value="1"/>
</dbReference>
<keyword evidence="2" id="KW-0805">Transcription regulation</keyword>
<dbReference type="PROSITE" id="PS51000">
    <property type="entry name" value="HTH_DEOR_2"/>
    <property type="match status" value="1"/>
</dbReference>
<name>F1ZAG7_9SPHN</name>
<dbReference type="InterPro" id="IPR050313">
    <property type="entry name" value="Carb_Metab_HTH_regulators"/>
</dbReference>
<dbReference type="PROSITE" id="PS00894">
    <property type="entry name" value="HTH_DEOR_1"/>
    <property type="match status" value="1"/>
</dbReference>
<dbReference type="InterPro" id="IPR036390">
    <property type="entry name" value="WH_DNA-bd_sf"/>
</dbReference>
<evidence type="ECO:0000256" key="1">
    <source>
        <dbReference type="ARBA" id="ARBA00022491"/>
    </source>
</evidence>
<keyword evidence="4" id="KW-0804">Transcription</keyword>
<dbReference type="InterPro" id="IPR036388">
    <property type="entry name" value="WH-like_DNA-bd_sf"/>
</dbReference>
<evidence type="ECO:0000313" key="7">
    <source>
        <dbReference type="Proteomes" id="UP000004728"/>
    </source>
</evidence>
<dbReference type="FunCoup" id="F1ZAG7">
    <property type="interactions" value="30"/>
</dbReference>
<evidence type="ECO:0000313" key="6">
    <source>
        <dbReference type="EMBL" id="EGD58425.1"/>
    </source>
</evidence>
<dbReference type="GO" id="GO:0003677">
    <property type="term" value="F:DNA binding"/>
    <property type="evidence" value="ECO:0007669"/>
    <property type="project" value="UniProtKB-KW"/>
</dbReference>
<evidence type="ECO:0000256" key="4">
    <source>
        <dbReference type="ARBA" id="ARBA00023163"/>
    </source>
</evidence>
<dbReference type="EMBL" id="AEWJ01000041">
    <property type="protein sequence ID" value="EGD58425.1"/>
    <property type="molecule type" value="Genomic_DNA"/>
</dbReference>
<dbReference type="SUPFAM" id="SSF100950">
    <property type="entry name" value="NagB/RpiA/CoA transferase-like"/>
    <property type="match status" value="1"/>
</dbReference>
<dbReference type="AlphaFoldDB" id="F1ZAG7"/>
<dbReference type="InterPro" id="IPR018356">
    <property type="entry name" value="Tscrpt_reg_HTH_DeoR_CS"/>
</dbReference>
<keyword evidence="7" id="KW-1185">Reference proteome</keyword>
<evidence type="ECO:0000256" key="3">
    <source>
        <dbReference type="ARBA" id="ARBA00023125"/>
    </source>
</evidence>
<protein>
    <submittedName>
        <fullName evidence="6">DeoR family transcriptional regulator</fullName>
    </submittedName>
</protein>
<dbReference type="Pfam" id="PF00455">
    <property type="entry name" value="DeoRC"/>
    <property type="match status" value="1"/>
</dbReference>
<dbReference type="RefSeq" id="WP_008066811.1">
    <property type="nucleotide sequence ID" value="NZ_AQWK01000002.1"/>
</dbReference>
<dbReference type="SMART" id="SM01134">
    <property type="entry name" value="DeoRC"/>
    <property type="match status" value="1"/>
</dbReference>
<dbReference type="Gene3D" id="1.10.10.10">
    <property type="entry name" value="Winged helix-like DNA-binding domain superfamily/Winged helix DNA-binding domain"/>
    <property type="match status" value="1"/>
</dbReference>